<sequence>MKEAFKAGKLEAKYIGNAGGGGGLRIGWPPVSDFSSMFEAAVRTESVRNLVRAHKEAQSTDELELDAAVALAVELEAAAAAAAALAAIGR</sequence>
<feature type="non-terminal residue" evidence="1">
    <location>
        <position position="90"/>
    </location>
</feature>
<comment type="caution">
    <text evidence="1">The sequence shown here is derived from an EMBL/GenBank/DDBJ whole genome shotgun (WGS) entry which is preliminary data.</text>
</comment>
<name>A0A0M0KAU0_9EUKA</name>
<proteinExistence type="predicted"/>
<dbReference type="EMBL" id="JWZX01000772">
    <property type="protein sequence ID" value="KOO35727.1"/>
    <property type="molecule type" value="Genomic_DNA"/>
</dbReference>
<evidence type="ECO:0000313" key="1">
    <source>
        <dbReference type="EMBL" id="KOO35727.1"/>
    </source>
</evidence>
<reference evidence="2" key="1">
    <citation type="journal article" date="2015" name="PLoS Genet.">
        <title>Genome Sequence and Transcriptome Analyses of Chrysochromulina tobin: Metabolic Tools for Enhanced Algal Fitness in the Prominent Order Prymnesiales (Haptophyceae).</title>
        <authorList>
            <person name="Hovde B.T."/>
            <person name="Deodato C.R."/>
            <person name="Hunsperger H.M."/>
            <person name="Ryken S.A."/>
            <person name="Yost W."/>
            <person name="Jha R.K."/>
            <person name="Patterson J."/>
            <person name="Monnat R.J. Jr."/>
            <person name="Barlow S.B."/>
            <person name="Starkenburg S.R."/>
            <person name="Cattolico R.A."/>
        </authorList>
    </citation>
    <scope>NUCLEOTIDE SEQUENCE</scope>
    <source>
        <strain evidence="2">CCMP291</strain>
    </source>
</reference>
<evidence type="ECO:0000313" key="2">
    <source>
        <dbReference type="Proteomes" id="UP000037460"/>
    </source>
</evidence>
<keyword evidence="2" id="KW-1185">Reference proteome</keyword>
<gene>
    <name evidence="1" type="ORF">Ctob_016520</name>
</gene>
<dbReference type="AlphaFoldDB" id="A0A0M0KAU0"/>
<dbReference type="Proteomes" id="UP000037460">
    <property type="component" value="Unassembled WGS sequence"/>
</dbReference>
<accession>A0A0M0KAU0</accession>
<protein>
    <submittedName>
        <fullName evidence="1">Uncharacterized protein</fullName>
    </submittedName>
</protein>
<organism evidence="1 2">
    <name type="scientific">Chrysochromulina tobinii</name>
    <dbReference type="NCBI Taxonomy" id="1460289"/>
    <lineage>
        <taxon>Eukaryota</taxon>
        <taxon>Haptista</taxon>
        <taxon>Haptophyta</taxon>
        <taxon>Prymnesiophyceae</taxon>
        <taxon>Prymnesiales</taxon>
        <taxon>Chrysochromulinaceae</taxon>
        <taxon>Chrysochromulina</taxon>
    </lineage>
</organism>